<evidence type="ECO:0000313" key="4">
    <source>
        <dbReference type="EMBL" id="QUI22386.1"/>
    </source>
</evidence>
<keyword evidence="5" id="KW-1185">Reference proteome</keyword>
<dbReference type="PANTHER" id="PTHR30055">
    <property type="entry name" value="HTH-TYPE TRANSCRIPTIONAL REGULATOR RUTR"/>
    <property type="match status" value="1"/>
</dbReference>
<organism evidence="4 5">
    <name type="scientific">Vallitalea pronyensis</name>
    <dbReference type="NCBI Taxonomy" id="1348613"/>
    <lineage>
        <taxon>Bacteria</taxon>
        <taxon>Bacillati</taxon>
        <taxon>Bacillota</taxon>
        <taxon>Clostridia</taxon>
        <taxon>Lachnospirales</taxon>
        <taxon>Vallitaleaceae</taxon>
        <taxon>Vallitalea</taxon>
    </lineage>
</organism>
<feature type="DNA-binding region" description="H-T-H motif" evidence="2">
    <location>
        <begin position="33"/>
        <end position="52"/>
    </location>
</feature>
<protein>
    <submittedName>
        <fullName evidence="4">TetR/AcrR family transcriptional regulator</fullName>
    </submittedName>
</protein>
<dbReference type="KEGG" id="vpy:HZI73_08760"/>
<dbReference type="GO" id="GO:0006355">
    <property type="term" value="P:regulation of DNA-templated transcription"/>
    <property type="evidence" value="ECO:0007669"/>
    <property type="project" value="UniProtKB-ARBA"/>
</dbReference>
<dbReference type="PRINTS" id="PR00455">
    <property type="entry name" value="HTHTETR"/>
</dbReference>
<evidence type="ECO:0000259" key="3">
    <source>
        <dbReference type="PROSITE" id="PS50977"/>
    </source>
</evidence>
<dbReference type="Gene3D" id="1.10.357.10">
    <property type="entry name" value="Tetracycline Repressor, domain 2"/>
    <property type="match status" value="1"/>
</dbReference>
<proteinExistence type="predicted"/>
<dbReference type="PROSITE" id="PS50977">
    <property type="entry name" value="HTH_TETR_2"/>
    <property type="match status" value="1"/>
</dbReference>
<dbReference type="InterPro" id="IPR023772">
    <property type="entry name" value="DNA-bd_HTH_TetR-type_CS"/>
</dbReference>
<dbReference type="PROSITE" id="PS01081">
    <property type="entry name" value="HTH_TETR_1"/>
    <property type="match status" value="1"/>
</dbReference>
<dbReference type="InterPro" id="IPR001647">
    <property type="entry name" value="HTH_TetR"/>
</dbReference>
<dbReference type="Pfam" id="PF00440">
    <property type="entry name" value="TetR_N"/>
    <property type="match status" value="1"/>
</dbReference>
<dbReference type="AlphaFoldDB" id="A0A8J8MIZ8"/>
<accession>A0A8J8MIZ8</accession>
<gene>
    <name evidence="4" type="ORF">HZI73_08760</name>
</gene>
<evidence type="ECO:0000256" key="1">
    <source>
        <dbReference type="ARBA" id="ARBA00023125"/>
    </source>
</evidence>
<dbReference type="InterPro" id="IPR050109">
    <property type="entry name" value="HTH-type_TetR-like_transc_reg"/>
</dbReference>
<dbReference type="SUPFAM" id="SSF46689">
    <property type="entry name" value="Homeodomain-like"/>
    <property type="match status" value="1"/>
</dbReference>
<reference evidence="4" key="1">
    <citation type="submission" date="2020-07" db="EMBL/GenBank/DDBJ databases">
        <title>Vallitalea pronyensis genome.</title>
        <authorList>
            <person name="Postec A."/>
        </authorList>
    </citation>
    <scope>NUCLEOTIDE SEQUENCE</scope>
    <source>
        <strain evidence="4">FatNI3</strain>
    </source>
</reference>
<feature type="domain" description="HTH tetR-type" evidence="3">
    <location>
        <begin position="10"/>
        <end position="70"/>
    </location>
</feature>
<dbReference type="Proteomes" id="UP000683246">
    <property type="component" value="Chromosome"/>
</dbReference>
<dbReference type="RefSeq" id="WP_212697870.1">
    <property type="nucleotide sequence ID" value="NZ_CP058649.1"/>
</dbReference>
<dbReference type="InterPro" id="IPR009057">
    <property type="entry name" value="Homeodomain-like_sf"/>
</dbReference>
<evidence type="ECO:0000313" key="5">
    <source>
        <dbReference type="Proteomes" id="UP000683246"/>
    </source>
</evidence>
<dbReference type="EMBL" id="CP058649">
    <property type="protein sequence ID" value="QUI22386.1"/>
    <property type="molecule type" value="Genomic_DNA"/>
</dbReference>
<dbReference type="GO" id="GO:0003677">
    <property type="term" value="F:DNA binding"/>
    <property type="evidence" value="ECO:0007669"/>
    <property type="project" value="UniProtKB-UniRule"/>
</dbReference>
<keyword evidence="1 2" id="KW-0238">DNA-binding</keyword>
<evidence type="ECO:0000256" key="2">
    <source>
        <dbReference type="PROSITE-ProRule" id="PRU00335"/>
    </source>
</evidence>
<sequence length="202" mass="23262">MARIGKEKKEQIRKSILEKSKELFFGKGYDQTSTKEIAREVGIAEGTVFNYFKTKADIFLEVFSMEHTIKKIETNQYMDKGTSVLDIFMNFIKCNLKDIMIFPKGILKELGIASLNLAKSKPALIKKLAEFDFQVLDHLKELTEDLQGKGLIVPCDAKVLSDVIYSGMMLEFILYVYEKDRKKETMFDNIREKVGFILKGYV</sequence>
<name>A0A8J8MIZ8_9FIRM</name>